<dbReference type="RefSeq" id="WP_237442748.1">
    <property type="nucleotide sequence ID" value="NZ_CAKLPX010000001.1"/>
</dbReference>
<evidence type="ECO:0000256" key="2">
    <source>
        <dbReference type="ARBA" id="ARBA00022448"/>
    </source>
</evidence>
<evidence type="ECO:0000256" key="7">
    <source>
        <dbReference type="SAM" id="Phobius"/>
    </source>
</evidence>
<evidence type="ECO:0000256" key="6">
    <source>
        <dbReference type="ARBA" id="ARBA00023136"/>
    </source>
</evidence>
<feature type="transmembrane region" description="Helical" evidence="7">
    <location>
        <begin position="357"/>
        <end position="374"/>
    </location>
</feature>
<dbReference type="InterPro" id="IPR020846">
    <property type="entry name" value="MFS_dom"/>
</dbReference>
<dbReference type="CDD" id="cd17477">
    <property type="entry name" value="MFS_YcaD_like"/>
    <property type="match status" value="1"/>
</dbReference>
<dbReference type="SUPFAM" id="SSF103473">
    <property type="entry name" value="MFS general substrate transporter"/>
    <property type="match status" value="1"/>
</dbReference>
<feature type="transmembrane region" description="Helical" evidence="7">
    <location>
        <begin position="137"/>
        <end position="157"/>
    </location>
</feature>
<dbReference type="PROSITE" id="PS50850">
    <property type="entry name" value="MFS"/>
    <property type="match status" value="1"/>
</dbReference>
<feature type="transmembrane region" description="Helical" evidence="7">
    <location>
        <begin position="163"/>
        <end position="183"/>
    </location>
</feature>
<dbReference type="PANTHER" id="PTHR23521">
    <property type="entry name" value="TRANSPORTER MFS SUPERFAMILY"/>
    <property type="match status" value="1"/>
</dbReference>
<keyword evidence="6 7" id="KW-0472">Membrane</keyword>
<evidence type="ECO:0000256" key="1">
    <source>
        <dbReference type="ARBA" id="ARBA00004651"/>
    </source>
</evidence>
<keyword evidence="2" id="KW-0813">Transport</keyword>
<feature type="transmembrane region" description="Helical" evidence="7">
    <location>
        <begin position="268"/>
        <end position="291"/>
    </location>
</feature>
<dbReference type="PANTHER" id="PTHR23521:SF2">
    <property type="entry name" value="TRANSPORTER MFS SUPERFAMILY"/>
    <property type="match status" value="1"/>
</dbReference>
<dbReference type="InterPro" id="IPR011701">
    <property type="entry name" value="MFS"/>
</dbReference>
<keyword evidence="5 7" id="KW-1133">Transmembrane helix</keyword>
<evidence type="ECO:0000256" key="3">
    <source>
        <dbReference type="ARBA" id="ARBA00022475"/>
    </source>
</evidence>
<dbReference type="Pfam" id="PF07690">
    <property type="entry name" value="MFS_1"/>
    <property type="match status" value="1"/>
</dbReference>
<evidence type="ECO:0000313" key="10">
    <source>
        <dbReference type="Proteomes" id="UP000838100"/>
    </source>
</evidence>
<evidence type="ECO:0000256" key="5">
    <source>
        <dbReference type="ARBA" id="ARBA00022989"/>
    </source>
</evidence>
<feature type="transmembrane region" description="Helical" evidence="7">
    <location>
        <begin position="297"/>
        <end position="319"/>
    </location>
</feature>
<feature type="transmembrane region" description="Helical" evidence="7">
    <location>
        <begin position="102"/>
        <end position="125"/>
    </location>
</feature>
<keyword evidence="4 7" id="KW-0812">Transmembrane</keyword>
<feature type="domain" description="Major facilitator superfamily (MFS) profile" evidence="8">
    <location>
        <begin position="12"/>
        <end position="379"/>
    </location>
</feature>
<dbReference type="Proteomes" id="UP000838100">
    <property type="component" value="Unassembled WGS sequence"/>
</dbReference>
<comment type="subcellular location">
    <subcellularLocation>
        <location evidence="1">Cell membrane</location>
        <topology evidence="1">Multi-pass membrane protein</topology>
    </subcellularLocation>
</comment>
<feature type="transmembrane region" description="Helical" evidence="7">
    <location>
        <begin position="47"/>
        <end position="66"/>
    </location>
</feature>
<protein>
    <submittedName>
        <fullName evidence="9">MFS-type transporter YcaD</fullName>
    </submittedName>
</protein>
<sequence length="389" mass="40976">MDITAVVPDQNSTVVPVLGLSFYAMASGYLMSLIPLSLHSFGLSETLTPWLVSGFYLGLLMGATQVESIISKLGHRRSLLLFLSIILLTTLAMIALPSAAVWLVARLIAGFAVAGVFVAIESWLLMVNTAKQRAKRLGLYMASLYGGTALGQLGIGPVGIEGVVPYLVVITLLLMAIMPPLMVTKGQPAHSQAQPLSFAQLKEINRAAMLGCFISGMLLAPIYGLMPVFISDGIGTDKTGILMASIIIGGMLVQPIISLLSPVMSKKFLMSALSLIGVAAVAIIVIANSFALLAVGYMLLGACTFALYPIAITLACDALEVGKIVITTQIMLLSYSVGSVFGPLLAFQVSSNIDKGLLLYLAICLITSGVYMLIKAIIKMRSDKATLAG</sequence>
<evidence type="ECO:0000313" key="9">
    <source>
        <dbReference type="EMBL" id="CAH0990054.1"/>
    </source>
</evidence>
<evidence type="ECO:0000256" key="4">
    <source>
        <dbReference type="ARBA" id="ARBA00022692"/>
    </source>
</evidence>
<accession>A0ABN8EGA5</accession>
<organism evidence="9 10">
    <name type="scientific">Sinobacterium norvegicum</name>
    <dbReference type="NCBI Taxonomy" id="1641715"/>
    <lineage>
        <taxon>Bacteria</taxon>
        <taxon>Pseudomonadati</taxon>
        <taxon>Pseudomonadota</taxon>
        <taxon>Gammaproteobacteria</taxon>
        <taxon>Cellvibrionales</taxon>
        <taxon>Spongiibacteraceae</taxon>
        <taxon>Sinobacterium</taxon>
    </lineage>
</organism>
<comment type="caution">
    <text evidence="9">The sequence shown here is derived from an EMBL/GenBank/DDBJ whole genome shotgun (WGS) entry which is preliminary data.</text>
</comment>
<name>A0ABN8EGA5_9GAMM</name>
<feature type="transmembrane region" description="Helical" evidence="7">
    <location>
        <begin position="78"/>
        <end position="96"/>
    </location>
</feature>
<dbReference type="Gene3D" id="1.20.1250.20">
    <property type="entry name" value="MFS general substrate transporter like domains"/>
    <property type="match status" value="2"/>
</dbReference>
<gene>
    <name evidence="9" type="primary">ycaD_1</name>
    <name evidence="9" type="ORF">SIN8267_00137</name>
</gene>
<reference evidence="9" key="1">
    <citation type="submission" date="2021-12" db="EMBL/GenBank/DDBJ databases">
        <authorList>
            <person name="Rodrigo-Torres L."/>
            <person name="Arahal R. D."/>
            <person name="Lucena T."/>
        </authorList>
    </citation>
    <scope>NUCLEOTIDE SEQUENCE</scope>
    <source>
        <strain evidence="9">CECT 8267</strain>
    </source>
</reference>
<feature type="transmembrane region" description="Helical" evidence="7">
    <location>
        <begin position="12"/>
        <end position="35"/>
    </location>
</feature>
<feature type="transmembrane region" description="Helical" evidence="7">
    <location>
        <begin position="241"/>
        <end position="261"/>
    </location>
</feature>
<dbReference type="InterPro" id="IPR047200">
    <property type="entry name" value="MFS_YcaD-like"/>
</dbReference>
<feature type="transmembrane region" description="Helical" evidence="7">
    <location>
        <begin position="204"/>
        <end position="229"/>
    </location>
</feature>
<feature type="transmembrane region" description="Helical" evidence="7">
    <location>
        <begin position="331"/>
        <end position="351"/>
    </location>
</feature>
<proteinExistence type="predicted"/>
<dbReference type="EMBL" id="CAKLPX010000001">
    <property type="protein sequence ID" value="CAH0990054.1"/>
    <property type="molecule type" value="Genomic_DNA"/>
</dbReference>
<keyword evidence="10" id="KW-1185">Reference proteome</keyword>
<dbReference type="InterPro" id="IPR036259">
    <property type="entry name" value="MFS_trans_sf"/>
</dbReference>
<keyword evidence="3" id="KW-1003">Cell membrane</keyword>
<evidence type="ECO:0000259" key="8">
    <source>
        <dbReference type="PROSITE" id="PS50850"/>
    </source>
</evidence>